<protein>
    <submittedName>
        <fullName evidence="4">D-amino acid dehydrogenase</fullName>
    </submittedName>
</protein>
<dbReference type="Proteomes" id="UP000324285">
    <property type="component" value="Chromosome"/>
</dbReference>
<reference evidence="4" key="1">
    <citation type="submission" date="2021-02" db="EMBL/GenBank/DDBJ databases">
        <title>Strain Y2R2, a novel species of the genus Halomonas.</title>
        <authorList>
            <person name="Huang H."/>
        </authorList>
    </citation>
    <scope>NUCLEOTIDE SEQUENCE</scope>
    <source>
        <strain evidence="4">Y2R2</strain>
    </source>
</reference>
<organism evidence="4 5">
    <name type="scientific">Halomonas binhaiensis</name>
    <dbReference type="NCBI Taxonomy" id="2562282"/>
    <lineage>
        <taxon>Bacteria</taxon>
        <taxon>Pseudomonadati</taxon>
        <taxon>Pseudomonadota</taxon>
        <taxon>Gammaproteobacteria</taxon>
        <taxon>Oceanospirillales</taxon>
        <taxon>Halomonadaceae</taxon>
        <taxon>Halomonas</taxon>
    </lineage>
</organism>
<dbReference type="Gene3D" id="3.30.9.10">
    <property type="entry name" value="D-Amino Acid Oxidase, subunit A, domain 2"/>
    <property type="match status" value="1"/>
</dbReference>
<dbReference type="InterPro" id="IPR006076">
    <property type="entry name" value="FAD-dep_OxRdtase"/>
</dbReference>
<dbReference type="PANTHER" id="PTHR13847:SF280">
    <property type="entry name" value="D-AMINO ACID DEHYDROGENASE"/>
    <property type="match status" value="1"/>
</dbReference>
<dbReference type="GO" id="GO:0008718">
    <property type="term" value="F:D-amino-acid dehydrogenase activity"/>
    <property type="evidence" value="ECO:0007669"/>
    <property type="project" value="TreeGrafter"/>
</dbReference>
<keyword evidence="5" id="KW-1185">Reference proteome</keyword>
<gene>
    <name evidence="4" type="ORF">E4T21_19890</name>
</gene>
<evidence type="ECO:0000313" key="4">
    <source>
        <dbReference type="EMBL" id="QEM83569.1"/>
    </source>
</evidence>
<dbReference type="KEGG" id="hbh:E4T21_19890"/>
<dbReference type="GO" id="GO:0055130">
    <property type="term" value="P:D-alanine catabolic process"/>
    <property type="evidence" value="ECO:0007669"/>
    <property type="project" value="TreeGrafter"/>
</dbReference>
<evidence type="ECO:0000313" key="5">
    <source>
        <dbReference type="Proteomes" id="UP000324285"/>
    </source>
</evidence>
<evidence type="ECO:0000256" key="1">
    <source>
        <dbReference type="ARBA" id="ARBA00009410"/>
    </source>
</evidence>
<dbReference type="AlphaFoldDB" id="A0A5C1NNZ4"/>
<accession>A0A5C1NNZ4</accession>
<dbReference type="EMBL" id="CP038437">
    <property type="protein sequence ID" value="QEM83569.1"/>
    <property type="molecule type" value="Genomic_DNA"/>
</dbReference>
<dbReference type="InterPro" id="IPR036188">
    <property type="entry name" value="FAD/NAD-bd_sf"/>
</dbReference>
<dbReference type="OrthoDB" id="9805337at2"/>
<dbReference type="RefSeq" id="WP_149286691.1">
    <property type="nucleotide sequence ID" value="NZ_CP038437.2"/>
</dbReference>
<evidence type="ECO:0000256" key="2">
    <source>
        <dbReference type="ARBA" id="ARBA00023002"/>
    </source>
</evidence>
<dbReference type="Gene3D" id="3.50.50.60">
    <property type="entry name" value="FAD/NAD(P)-binding domain"/>
    <property type="match status" value="2"/>
</dbReference>
<keyword evidence="2" id="KW-0560">Oxidoreductase</keyword>
<feature type="domain" description="FAD dependent oxidoreductase" evidence="3">
    <location>
        <begin position="2"/>
        <end position="418"/>
    </location>
</feature>
<dbReference type="SUPFAM" id="SSF51905">
    <property type="entry name" value="FAD/NAD(P)-binding domain"/>
    <property type="match status" value="1"/>
</dbReference>
<comment type="similarity">
    <text evidence="1">Belongs to the DadA oxidoreductase family.</text>
</comment>
<proteinExistence type="inferred from homology"/>
<dbReference type="Pfam" id="PF01266">
    <property type="entry name" value="DAO"/>
    <property type="match status" value="1"/>
</dbReference>
<dbReference type="NCBIfam" id="NF001933">
    <property type="entry name" value="PRK00711.1"/>
    <property type="match status" value="1"/>
</dbReference>
<sequence>MDIAVIGAGVTGVTTAYCLARDGHNVSVIERLPEPGLETSRANAAQRSYGYVYPWADPGMVRKAILWMWTPKGPFKLKLPPDIRTLSFLAQTWRHARTPGLFPANERSLIRLGSYSRECFADIERQVPLAFDGGHAGLIDLASDAKAEAALRALMPLLEEMDIGHHWLGADDIYAHEPGLRRGGPVRGGLRISGDGTGDCHLFTQALAAHCRAMGVRFLFDSEVVDAECRQGRVVSVSVLPREQASGRDAWSSSAAKTLPADAFVVCAGCQSRALGRLIGQRMPIYPVKGYSITAPLSDEALADDVMAPRSTVIDDRFKVVITRLGQRVRVAGFAELANFDRCLPASRIDTLKEAVDMRFPGVAVLDKATPWAGFRPMTPDGPPILGRGKYSNLLLNTGHGIFGWTFSAASAEITADLVAERTPAIDIAPFRPERFLR</sequence>
<dbReference type="SUPFAM" id="SSF54373">
    <property type="entry name" value="FAD-linked reductases, C-terminal domain"/>
    <property type="match status" value="1"/>
</dbReference>
<dbReference type="PANTHER" id="PTHR13847">
    <property type="entry name" value="SARCOSINE DEHYDROGENASE-RELATED"/>
    <property type="match status" value="1"/>
</dbReference>
<dbReference type="GO" id="GO:0005737">
    <property type="term" value="C:cytoplasm"/>
    <property type="evidence" value="ECO:0007669"/>
    <property type="project" value="TreeGrafter"/>
</dbReference>
<dbReference type="GO" id="GO:0005886">
    <property type="term" value="C:plasma membrane"/>
    <property type="evidence" value="ECO:0007669"/>
    <property type="project" value="TreeGrafter"/>
</dbReference>
<name>A0A5C1NNZ4_9GAMM</name>
<evidence type="ECO:0000259" key="3">
    <source>
        <dbReference type="Pfam" id="PF01266"/>
    </source>
</evidence>